<evidence type="ECO:0000256" key="1">
    <source>
        <dbReference type="ARBA" id="ARBA00009277"/>
    </source>
</evidence>
<evidence type="ECO:0000313" key="3">
    <source>
        <dbReference type="EMBL" id="URD66724.1"/>
    </source>
</evidence>
<dbReference type="Pfam" id="PF00665">
    <property type="entry name" value="rve"/>
    <property type="match status" value="1"/>
</dbReference>
<evidence type="ECO:0000313" key="4">
    <source>
        <dbReference type="Proteomes" id="UP001056819"/>
    </source>
</evidence>
<dbReference type="EMBL" id="CP097501">
    <property type="protein sequence ID" value="URD66724.1"/>
    <property type="molecule type" value="Genomic_DNA"/>
</dbReference>
<dbReference type="Proteomes" id="UP001056819">
    <property type="component" value="Chromosome"/>
</dbReference>
<evidence type="ECO:0000259" key="2">
    <source>
        <dbReference type="PROSITE" id="PS50994"/>
    </source>
</evidence>
<feature type="domain" description="Integrase catalytic" evidence="2">
    <location>
        <begin position="134"/>
        <end position="314"/>
    </location>
</feature>
<proteinExistence type="inferred from homology"/>
<dbReference type="PROSITE" id="PS50994">
    <property type="entry name" value="INTEGRASE"/>
    <property type="match status" value="1"/>
</dbReference>
<dbReference type="SUPFAM" id="SSF53098">
    <property type="entry name" value="Ribonuclease H-like"/>
    <property type="match status" value="1"/>
</dbReference>
<dbReference type="NCBIfam" id="NF033546">
    <property type="entry name" value="transpos_IS21"/>
    <property type="match status" value="1"/>
</dbReference>
<dbReference type="InterPro" id="IPR001584">
    <property type="entry name" value="Integrase_cat-core"/>
</dbReference>
<dbReference type="InterPro" id="IPR012337">
    <property type="entry name" value="RNaseH-like_sf"/>
</dbReference>
<protein>
    <submittedName>
        <fullName evidence="3">IS21 family transposase</fullName>
    </submittedName>
</protein>
<reference evidence="3" key="1">
    <citation type="submission" date="2022-05" db="EMBL/GenBank/DDBJ databases">
        <title>Alysiella filiformis genome sequencing.</title>
        <authorList>
            <person name="Viehboeck T."/>
        </authorList>
    </citation>
    <scope>NUCLEOTIDE SEQUENCE</scope>
    <source>
        <strain evidence="3">DSM 2580</strain>
    </source>
</reference>
<dbReference type="InterPro" id="IPR054353">
    <property type="entry name" value="IstA-like_C"/>
</dbReference>
<sequence>MKKISLKTIQAVLNALYVLNLSQRETAHRYGVSRDMVRKYYQLYQESGLPYPPKREEDWAAVFAQKPAATAPARLKIDFDEVHDTLQKCKNATIRQVYEEWVRQLGPDETIISYSQFAKRYSCYKKSLQISMRHHHTPGECVFVDYAGSTVPIINQKTGEITQAQIFVGVLGYSGYTFCEATASQSSQDWNASHIRMFEFFKGVPQFVVPDNLKAAVIKADKYFAQINQNYSKLCEHYGVEPFPARVRKPKDKAKAEAGVLLVQRWILFRLRKQQFFSLNELNRAIVPLLEQLNRKPFQKQQGSRYSRFMETEWQCLKPLPAQAYANPFWGQAYAGLDYHVLIDGTYYSVPFHLKSKQVEFCLKQDSVSLYHEQKLVAAHLKGVAGAVVTHPDHLAPTHRAVVAINADTVLQWAANYGAQTGKYFTAFFERYANRSLYYRFFKGFKKMVGVRPAAEVEYLCSLALEKQVFDSRKLKQLWLGVQKKLPTGRLSSLQHVQTAAPEVLNQHDNLRGADYYRRQSDDTDPKEAATNE</sequence>
<gene>
    <name evidence="3" type="primary">istA</name>
    <name evidence="3" type="ORF">LNQ82_05650</name>
</gene>
<dbReference type="RefSeq" id="WP_182078446.1">
    <property type="nucleotide sequence ID" value="NZ_CP097501.1"/>
</dbReference>
<dbReference type="Gene3D" id="3.30.420.10">
    <property type="entry name" value="Ribonuclease H-like superfamily/Ribonuclease H"/>
    <property type="match status" value="1"/>
</dbReference>
<dbReference type="PANTHER" id="PTHR35004:SF8">
    <property type="entry name" value="TRANSPOSASE RV3428C-RELATED"/>
    <property type="match status" value="1"/>
</dbReference>
<dbReference type="Pfam" id="PF22483">
    <property type="entry name" value="Mu-transpos_C_2"/>
    <property type="match status" value="1"/>
</dbReference>
<dbReference type="GO" id="GO:0003676">
    <property type="term" value="F:nucleic acid binding"/>
    <property type="evidence" value="ECO:0007669"/>
    <property type="project" value="InterPro"/>
</dbReference>
<accession>A0AAE9HS74</accession>
<dbReference type="GO" id="GO:0015074">
    <property type="term" value="P:DNA integration"/>
    <property type="evidence" value="ECO:0007669"/>
    <property type="project" value="InterPro"/>
</dbReference>
<dbReference type="InterPro" id="IPR036397">
    <property type="entry name" value="RNaseH_sf"/>
</dbReference>
<organism evidence="3 4">
    <name type="scientific">Conchiformibius steedae DSM 2580</name>
    <dbReference type="NCBI Taxonomy" id="1121352"/>
    <lineage>
        <taxon>Bacteria</taxon>
        <taxon>Pseudomonadati</taxon>
        <taxon>Pseudomonadota</taxon>
        <taxon>Betaproteobacteria</taxon>
        <taxon>Neisseriales</taxon>
        <taxon>Neisseriaceae</taxon>
        <taxon>Conchiformibius</taxon>
    </lineage>
</organism>
<dbReference type="PANTHER" id="PTHR35004">
    <property type="entry name" value="TRANSPOSASE RV3428C-RELATED"/>
    <property type="match status" value="1"/>
</dbReference>
<dbReference type="AlphaFoldDB" id="A0AAE9HS74"/>
<comment type="similarity">
    <text evidence="1">Belongs to the transposase IS21/IS408/IS1162 family.</text>
</comment>
<name>A0AAE9HS74_9NEIS</name>